<evidence type="ECO:0000256" key="2">
    <source>
        <dbReference type="ARBA" id="ARBA00023136"/>
    </source>
</evidence>
<dbReference type="Pfam" id="PF00691">
    <property type="entry name" value="OmpA"/>
    <property type="match status" value="1"/>
</dbReference>
<evidence type="ECO:0000256" key="3">
    <source>
        <dbReference type="ARBA" id="ARBA00023237"/>
    </source>
</evidence>
<comment type="subcellular location">
    <subcellularLocation>
        <location evidence="1">Cell outer membrane</location>
    </subcellularLocation>
</comment>
<feature type="domain" description="OmpA-like" evidence="7">
    <location>
        <begin position="87"/>
        <end position="200"/>
    </location>
</feature>
<feature type="signal peptide" evidence="6">
    <location>
        <begin position="1"/>
        <end position="21"/>
    </location>
</feature>
<comment type="caution">
    <text evidence="8">The sequence shown here is derived from an EMBL/GenBank/DDBJ whole genome shotgun (WGS) entry which is preliminary data.</text>
</comment>
<dbReference type="PROSITE" id="PS51123">
    <property type="entry name" value="OMPA_2"/>
    <property type="match status" value="1"/>
</dbReference>
<evidence type="ECO:0000256" key="6">
    <source>
        <dbReference type="SAM" id="SignalP"/>
    </source>
</evidence>
<keyword evidence="9" id="KW-1185">Reference proteome</keyword>
<dbReference type="InterPro" id="IPR006664">
    <property type="entry name" value="OMP_bac"/>
</dbReference>
<evidence type="ECO:0000256" key="4">
    <source>
        <dbReference type="PROSITE-ProRule" id="PRU00473"/>
    </source>
</evidence>
<dbReference type="InterPro" id="IPR036737">
    <property type="entry name" value="OmpA-like_sf"/>
</dbReference>
<gene>
    <name evidence="8" type="ORF">GCM10022246_24540</name>
</gene>
<name>A0ABP7PU88_9SPHI</name>
<feature type="chain" id="PRO_5046414317" description="OmpA-like domain-containing protein" evidence="6">
    <location>
        <begin position="22"/>
        <end position="200"/>
    </location>
</feature>
<dbReference type="InterPro" id="IPR050330">
    <property type="entry name" value="Bact_OuterMem_StrucFunc"/>
</dbReference>
<feature type="compositionally biased region" description="Basic and acidic residues" evidence="5">
    <location>
        <begin position="186"/>
        <end position="200"/>
    </location>
</feature>
<organism evidence="8 9">
    <name type="scientific">Pedobacter ginsengiterrae</name>
    <dbReference type="NCBI Taxonomy" id="871696"/>
    <lineage>
        <taxon>Bacteria</taxon>
        <taxon>Pseudomonadati</taxon>
        <taxon>Bacteroidota</taxon>
        <taxon>Sphingobacteriia</taxon>
        <taxon>Sphingobacteriales</taxon>
        <taxon>Sphingobacteriaceae</taxon>
        <taxon>Pedobacter</taxon>
    </lineage>
</organism>
<keyword evidence="2 4" id="KW-0472">Membrane</keyword>
<dbReference type="PROSITE" id="PS51257">
    <property type="entry name" value="PROKAR_LIPOPROTEIN"/>
    <property type="match status" value="1"/>
</dbReference>
<sequence>MKQLRHLFFLLILLSCQKIQAQRVIITKDAASQARLLKINGENLKVVYFPSSDMYYFCSESPLNKRRRKQNEILQMDECSCAIKGVLDYIALTGFEPIKFGEGLSELPAESYPTLDKLASVLKENSGKVTIAGYSSSEGSAAYNLKLSKDRANSVKTYLVNSGVYPSQVVTKGFGEANPISSNDTEEGRIQNRRVETSRN</sequence>
<dbReference type="InterPro" id="IPR006665">
    <property type="entry name" value="OmpA-like"/>
</dbReference>
<dbReference type="EMBL" id="BAABAK010000011">
    <property type="protein sequence ID" value="GAA3971140.1"/>
    <property type="molecule type" value="Genomic_DNA"/>
</dbReference>
<evidence type="ECO:0000313" key="8">
    <source>
        <dbReference type="EMBL" id="GAA3971140.1"/>
    </source>
</evidence>
<evidence type="ECO:0000256" key="5">
    <source>
        <dbReference type="SAM" id="MobiDB-lite"/>
    </source>
</evidence>
<dbReference type="RefSeq" id="WP_344767412.1">
    <property type="nucleotide sequence ID" value="NZ_BAABAK010000011.1"/>
</dbReference>
<evidence type="ECO:0000259" key="7">
    <source>
        <dbReference type="PROSITE" id="PS51123"/>
    </source>
</evidence>
<evidence type="ECO:0000313" key="9">
    <source>
        <dbReference type="Proteomes" id="UP001501081"/>
    </source>
</evidence>
<protein>
    <recommendedName>
        <fullName evidence="7">OmpA-like domain-containing protein</fullName>
    </recommendedName>
</protein>
<evidence type="ECO:0000256" key="1">
    <source>
        <dbReference type="ARBA" id="ARBA00004442"/>
    </source>
</evidence>
<dbReference type="Proteomes" id="UP001501081">
    <property type="component" value="Unassembled WGS sequence"/>
</dbReference>
<dbReference type="SUPFAM" id="SSF103088">
    <property type="entry name" value="OmpA-like"/>
    <property type="match status" value="1"/>
</dbReference>
<dbReference type="PRINTS" id="PR01021">
    <property type="entry name" value="OMPADOMAIN"/>
</dbReference>
<proteinExistence type="predicted"/>
<keyword evidence="3" id="KW-0998">Cell outer membrane</keyword>
<accession>A0ABP7PU88</accession>
<dbReference type="PANTHER" id="PTHR30329:SF21">
    <property type="entry name" value="LIPOPROTEIN YIAD-RELATED"/>
    <property type="match status" value="1"/>
</dbReference>
<keyword evidence="6" id="KW-0732">Signal</keyword>
<dbReference type="PANTHER" id="PTHR30329">
    <property type="entry name" value="STATOR ELEMENT OF FLAGELLAR MOTOR COMPLEX"/>
    <property type="match status" value="1"/>
</dbReference>
<dbReference type="Gene3D" id="3.30.1330.60">
    <property type="entry name" value="OmpA-like domain"/>
    <property type="match status" value="1"/>
</dbReference>
<dbReference type="CDD" id="cd07185">
    <property type="entry name" value="OmpA_C-like"/>
    <property type="match status" value="1"/>
</dbReference>
<reference evidence="9" key="1">
    <citation type="journal article" date="2019" name="Int. J. Syst. Evol. Microbiol.">
        <title>The Global Catalogue of Microorganisms (GCM) 10K type strain sequencing project: providing services to taxonomists for standard genome sequencing and annotation.</title>
        <authorList>
            <consortium name="The Broad Institute Genomics Platform"/>
            <consortium name="The Broad Institute Genome Sequencing Center for Infectious Disease"/>
            <person name="Wu L."/>
            <person name="Ma J."/>
        </authorList>
    </citation>
    <scope>NUCLEOTIDE SEQUENCE [LARGE SCALE GENOMIC DNA]</scope>
    <source>
        <strain evidence="9">JCM 17338</strain>
    </source>
</reference>
<feature type="region of interest" description="Disordered" evidence="5">
    <location>
        <begin position="176"/>
        <end position="200"/>
    </location>
</feature>